<dbReference type="NCBIfam" id="TIGR00103">
    <property type="entry name" value="DNA_YbaB_EbfC"/>
    <property type="match status" value="1"/>
</dbReference>
<accession>D6YRS9</accession>
<dbReference type="EMBL" id="CP001928">
    <property type="protein sequence ID" value="ADI38774.1"/>
    <property type="molecule type" value="Genomic_DNA"/>
</dbReference>
<dbReference type="PANTHER" id="PTHR33449:SF1">
    <property type="entry name" value="NUCLEOID-ASSOCIATED PROTEIN YBAB"/>
    <property type="match status" value="1"/>
</dbReference>
<dbReference type="HOGENOM" id="CLU_140930_2_2_0"/>
<dbReference type="InterPro" id="IPR036894">
    <property type="entry name" value="YbaB-like_sf"/>
</dbReference>
<feature type="compositionally biased region" description="Gly residues" evidence="4">
    <location>
        <begin position="90"/>
        <end position="104"/>
    </location>
</feature>
<reference evidence="5 6" key="1">
    <citation type="journal article" date="2010" name="PLoS ONE">
        <title>The Waddlia genome: a window into chlamydial biology.</title>
        <authorList>
            <person name="Bertelli C."/>
            <person name="Collyn F."/>
            <person name="Croxatto A."/>
            <person name="Ruckert C."/>
            <person name="Polkinghorne A."/>
            <person name="Kebbi-Beghdadi C."/>
            <person name="Goesmann A."/>
            <person name="Vaughan L."/>
            <person name="Greub G."/>
        </authorList>
    </citation>
    <scope>NUCLEOTIDE SEQUENCE [LARGE SCALE GENOMIC DNA]</scope>
    <source>
        <strain evidence="6">ATCC VR-1470 / WSU 86-1044</strain>
    </source>
</reference>
<comment type="function">
    <text evidence="2">Binds to DNA and alters its conformation. May be involved in regulation of gene expression, nucleoid organization and DNA protection.</text>
</comment>
<evidence type="ECO:0000256" key="3">
    <source>
        <dbReference type="SAM" id="Coils"/>
    </source>
</evidence>
<dbReference type="eggNOG" id="COG0718">
    <property type="taxonomic scope" value="Bacteria"/>
</dbReference>
<dbReference type="STRING" id="716544.wcw_1424"/>
<dbReference type="SUPFAM" id="SSF82607">
    <property type="entry name" value="YbaB-like"/>
    <property type="match status" value="1"/>
</dbReference>
<dbReference type="HAMAP" id="MF_00274">
    <property type="entry name" value="DNA_YbaB_EbfC"/>
    <property type="match status" value="1"/>
</dbReference>
<evidence type="ECO:0000256" key="1">
    <source>
        <dbReference type="ARBA" id="ARBA00023125"/>
    </source>
</evidence>
<organism evidence="5 6">
    <name type="scientific">Waddlia chondrophila (strain ATCC VR-1470 / WSU 86-1044)</name>
    <dbReference type="NCBI Taxonomy" id="716544"/>
    <lineage>
        <taxon>Bacteria</taxon>
        <taxon>Pseudomonadati</taxon>
        <taxon>Chlamydiota</taxon>
        <taxon>Chlamydiia</taxon>
        <taxon>Parachlamydiales</taxon>
        <taxon>Waddliaceae</taxon>
        <taxon>Waddlia</taxon>
    </lineage>
</organism>
<feature type="coiled-coil region" evidence="3">
    <location>
        <begin position="5"/>
        <end position="32"/>
    </location>
</feature>
<comment type="subcellular location">
    <subcellularLocation>
        <location evidence="2">Cytoplasm</location>
        <location evidence="2">Nucleoid</location>
    </subcellularLocation>
</comment>
<dbReference type="AlphaFoldDB" id="D6YRS9"/>
<evidence type="ECO:0000313" key="5">
    <source>
        <dbReference type="EMBL" id="ADI38774.1"/>
    </source>
</evidence>
<dbReference type="PIRSF" id="PIRSF004555">
    <property type="entry name" value="UCP004555"/>
    <property type="match status" value="1"/>
</dbReference>
<dbReference type="GO" id="GO:0003677">
    <property type="term" value="F:DNA binding"/>
    <property type="evidence" value="ECO:0007669"/>
    <property type="project" value="UniProtKB-UniRule"/>
</dbReference>
<dbReference type="OrthoDB" id="19046at2"/>
<dbReference type="InterPro" id="IPR004401">
    <property type="entry name" value="YbaB/EbfC"/>
</dbReference>
<name>D6YRS9_WADCW</name>
<gene>
    <name evidence="5" type="ordered locus">wcw_1424</name>
</gene>
<keyword evidence="6" id="KW-1185">Reference proteome</keyword>
<dbReference type="Proteomes" id="UP000001505">
    <property type="component" value="Chromosome"/>
</dbReference>
<keyword evidence="1 2" id="KW-0238">DNA-binding</keyword>
<sequence length="104" mass="11413">MGKGFQKKKKQARQMQEQFAQLQEQMQNVEAEGQAGNGLVTIKLNGDFEIKSLRIKPDCVDPDDVEGLETLIKAAHKDAMENVRKTMPSMGGGMPDLGSLGFGF</sequence>
<dbReference type="GO" id="GO:0043590">
    <property type="term" value="C:bacterial nucleoid"/>
    <property type="evidence" value="ECO:0007669"/>
    <property type="project" value="UniProtKB-UniRule"/>
</dbReference>
<evidence type="ECO:0000256" key="4">
    <source>
        <dbReference type="SAM" id="MobiDB-lite"/>
    </source>
</evidence>
<comment type="subunit">
    <text evidence="2">Homodimer.</text>
</comment>
<evidence type="ECO:0000256" key="2">
    <source>
        <dbReference type="HAMAP-Rule" id="MF_00274"/>
    </source>
</evidence>
<protein>
    <recommendedName>
        <fullName evidence="2">Nucleoid-associated protein wcw_1424</fullName>
    </recommendedName>
</protein>
<dbReference type="GO" id="GO:0005829">
    <property type="term" value="C:cytosol"/>
    <property type="evidence" value="ECO:0007669"/>
    <property type="project" value="TreeGrafter"/>
</dbReference>
<dbReference type="Pfam" id="PF02575">
    <property type="entry name" value="YbaB_DNA_bd"/>
    <property type="match status" value="1"/>
</dbReference>
<dbReference type="RefSeq" id="WP_013182482.1">
    <property type="nucleotide sequence ID" value="NC_014225.1"/>
</dbReference>
<comment type="similarity">
    <text evidence="2">Belongs to the YbaB/EbfC family.</text>
</comment>
<dbReference type="Gene3D" id="3.30.1310.10">
    <property type="entry name" value="Nucleoid-associated protein YbaB-like domain"/>
    <property type="match status" value="1"/>
</dbReference>
<keyword evidence="3" id="KW-0175">Coiled coil</keyword>
<evidence type="ECO:0000313" key="6">
    <source>
        <dbReference type="Proteomes" id="UP000001505"/>
    </source>
</evidence>
<proteinExistence type="inferred from homology"/>
<feature type="region of interest" description="Disordered" evidence="4">
    <location>
        <begin position="85"/>
        <end position="104"/>
    </location>
</feature>
<dbReference type="PANTHER" id="PTHR33449">
    <property type="entry name" value="NUCLEOID-ASSOCIATED PROTEIN YBAB"/>
    <property type="match status" value="1"/>
</dbReference>
<keyword evidence="2" id="KW-0963">Cytoplasm</keyword>
<dbReference type="KEGG" id="wch:wcw_1424"/>